<dbReference type="AlphaFoldDB" id="A0A518DBS6"/>
<name>A0A518DBS6_9BACT</name>
<dbReference type="EMBL" id="CP036291">
    <property type="protein sequence ID" value="QDU88896.1"/>
    <property type="molecule type" value="Genomic_DNA"/>
</dbReference>
<reference evidence="1 2" key="1">
    <citation type="submission" date="2019-02" db="EMBL/GenBank/DDBJ databases">
        <title>Deep-cultivation of Planctomycetes and their phenomic and genomic characterization uncovers novel biology.</title>
        <authorList>
            <person name="Wiegand S."/>
            <person name="Jogler M."/>
            <person name="Boedeker C."/>
            <person name="Pinto D."/>
            <person name="Vollmers J."/>
            <person name="Rivas-Marin E."/>
            <person name="Kohn T."/>
            <person name="Peeters S.H."/>
            <person name="Heuer A."/>
            <person name="Rast P."/>
            <person name="Oberbeckmann S."/>
            <person name="Bunk B."/>
            <person name="Jeske O."/>
            <person name="Meyerdierks A."/>
            <person name="Storesund J.E."/>
            <person name="Kallscheuer N."/>
            <person name="Luecker S."/>
            <person name="Lage O.M."/>
            <person name="Pohl T."/>
            <person name="Merkel B.J."/>
            <person name="Hornburger P."/>
            <person name="Mueller R.-W."/>
            <person name="Bruemmer F."/>
            <person name="Labrenz M."/>
            <person name="Spormann A.M."/>
            <person name="Op den Camp H."/>
            <person name="Overmann J."/>
            <person name="Amann R."/>
            <person name="Jetten M.S.M."/>
            <person name="Mascher T."/>
            <person name="Medema M.H."/>
            <person name="Devos D.P."/>
            <person name="Kaster A.-K."/>
            <person name="Ovreas L."/>
            <person name="Rohde M."/>
            <person name="Galperin M.Y."/>
            <person name="Jogler C."/>
        </authorList>
    </citation>
    <scope>NUCLEOTIDE SEQUENCE [LARGE SCALE GENOMIC DNA]</scope>
    <source>
        <strain evidence="1 2">Pla175</strain>
    </source>
</reference>
<organism evidence="1 2">
    <name type="scientific">Pirellulimonas nuda</name>
    <dbReference type="NCBI Taxonomy" id="2528009"/>
    <lineage>
        <taxon>Bacteria</taxon>
        <taxon>Pseudomonadati</taxon>
        <taxon>Planctomycetota</taxon>
        <taxon>Planctomycetia</taxon>
        <taxon>Pirellulales</taxon>
        <taxon>Lacipirellulaceae</taxon>
        <taxon>Pirellulimonas</taxon>
    </lineage>
</organism>
<gene>
    <name evidence="1" type="ORF">Pla175_22800</name>
</gene>
<dbReference type="InterPro" id="IPR018247">
    <property type="entry name" value="EF_Hand_1_Ca_BS"/>
</dbReference>
<accession>A0A518DBS6</accession>
<protein>
    <recommendedName>
        <fullName evidence="3">Autotransporter-associated beta strand repeat protein</fullName>
    </recommendedName>
</protein>
<evidence type="ECO:0000313" key="1">
    <source>
        <dbReference type="EMBL" id="QDU88896.1"/>
    </source>
</evidence>
<dbReference type="KEGG" id="pnd:Pla175_22800"/>
<dbReference type="RefSeq" id="WP_145284404.1">
    <property type="nucleotide sequence ID" value="NZ_CP036291.1"/>
</dbReference>
<dbReference type="PROSITE" id="PS00018">
    <property type="entry name" value="EF_HAND_1"/>
    <property type="match status" value="1"/>
</dbReference>
<evidence type="ECO:0000313" key="2">
    <source>
        <dbReference type="Proteomes" id="UP000317429"/>
    </source>
</evidence>
<proteinExistence type="predicted"/>
<dbReference type="OrthoDB" id="241852at2"/>
<sequence precursor="true">MLAMQTPRSRGVAGAPRPASRSWWRCVAVAGVTVLLANPAQSANQFWQVAGVDDWYGVDGADGLSNNWDNGLGETFVPGAGFDEIGTINNGGTAFVAIMPDGSLSQPNPGGVLLGQGAADSGTLEIRSGGRLTATPWTSDGSNGNIVIGQSGLGVASVARGGTLAGQSLTVGGAAGSSLTLGAGASGTASVQIVGNATLGRTTRVTGPNVNFLAGGNVAFSGQSTLVAEITSQTTHSAIRASGAATLGGALRVEFGGAVTPAVGNTWNLVDAGSVQGGFATIDLSSAPTPTGGGGYKVRTVSGGLGSIVQLSVAQLLTLRVNLDQNRVLLENQGATPVSIDGYSILSSLGALNNSQAVWNSLADQPVAGWEETATSSNAISELRRSGATSINGSFSKDLGTIFAPVYPAFGVDPRDLVLEYREADGSITRGNVVYEGTGVVNNIRLTVDPTTGDAQLKNDSPFQVTIDGFSVISASGSLQPADFDIVSGWENATPTPTALSQLLRSGSVTLNQNAAFNLGDIYNNVSGTRDLQIEFNTPGGPLVGVVTYGPIIATPNLDGDFNGDGSVNAADYTVWRDGLGTTYTQADYNLWKNNFGAGTAVAAITAATVPEPASGAILMLAAVGLMLSRVRAAARPECCAVPSAAPLRGSFR</sequence>
<keyword evidence="2" id="KW-1185">Reference proteome</keyword>
<dbReference type="Proteomes" id="UP000317429">
    <property type="component" value="Chromosome"/>
</dbReference>
<evidence type="ECO:0008006" key="3">
    <source>
        <dbReference type="Google" id="ProtNLM"/>
    </source>
</evidence>